<reference evidence="1 2" key="1">
    <citation type="submission" date="2019-09" db="EMBL/GenBank/DDBJ databases">
        <authorList>
            <person name="Chandra G."/>
            <person name="Truman W A."/>
        </authorList>
    </citation>
    <scope>NUCLEOTIDE SEQUENCE [LARGE SCALE GENOMIC DNA]</scope>
    <source>
        <strain evidence="1">PS925</strain>
    </source>
</reference>
<dbReference type="Proteomes" id="UP000412311">
    <property type="component" value="Unassembled WGS sequence"/>
</dbReference>
<dbReference type="EMBL" id="CABVJG010000002">
    <property type="protein sequence ID" value="VVP87280.1"/>
    <property type="molecule type" value="Genomic_DNA"/>
</dbReference>
<organism evidence="1 2">
    <name type="scientific">Pseudomonas fluorescens</name>
    <dbReference type="NCBI Taxonomy" id="294"/>
    <lineage>
        <taxon>Bacteria</taxon>
        <taxon>Pseudomonadati</taxon>
        <taxon>Pseudomonadota</taxon>
        <taxon>Gammaproteobacteria</taxon>
        <taxon>Pseudomonadales</taxon>
        <taxon>Pseudomonadaceae</taxon>
        <taxon>Pseudomonas</taxon>
    </lineage>
</organism>
<protein>
    <submittedName>
        <fullName evidence="1">Uncharacterized protein</fullName>
    </submittedName>
</protein>
<dbReference type="RefSeq" id="WP_150792901.1">
    <property type="nucleotide sequence ID" value="NZ_CABVJG010000002.1"/>
</dbReference>
<accession>A0A5E7SMV0</accession>
<gene>
    <name evidence="1" type="ORF">PS925_01055</name>
</gene>
<name>A0A5E7SMV0_PSEFL</name>
<evidence type="ECO:0000313" key="1">
    <source>
        <dbReference type="EMBL" id="VVP87280.1"/>
    </source>
</evidence>
<sequence>MNVMNSHELAERLLEEGCNPSNYSIGSRGAASDVFCLSCKGTQWQVCYTERGEDSPPIYVSSSESHACEFFYHHIMAMRHDHCVGFFKSKANAVAFEHKLRALGVAGWSDQTPLGGQHDTRYRFFVTGKAIFAVRDAFGILPQRDTDA</sequence>
<evidence type="ECO:0000313" key="2">
    <source>
        <dbReference type="Proteomes" id="UP000412311"/>
    </source>
</evidence>
<dbReference type="AlphaFoldDB" id="A0A5E7SMV0"/>
<proteinExistence type="predicted"/>